<sequence>MNKREAAKFIEKDISTIYNWKKTNPNLYKILEFYFQKESETNPKHKELIELFDKLSEIEQEFYLSDIKARILKKEMDK</sequence>
<reference evidence="1 2" key="1">
    <citation type="journal article" date="2017" name="Gene Rep">
        <title>The ribosomal RNA operon (rrn) of Campylobacter concisus supports molecular typing to genomospecies level.</title>
        <authorList>
            <person name="Huq M."/>
            <person name="Van T.T.H."/>
            <person name="Gurtler V."/>
            <person name="Elshagmani E."/>
            <person name="Allemailem K.S."/>
            <person name="Smooker P.M."/>
            <person name="Istivan T.S."/>
        </authorList>
    </citation>
    <scope>NUCLEOTIDE SEQUENCE [LARGE SCALE GENOMIC DNA]</scope>
    <source>
        <strain evidence="1 2">RCH 26</strain>
    </source>
</reference>
<dbReference type="Proteomes" id="UP000192671">
    <property type="component" value="Unassembled WGS sequence"/>
</dbReference>
<comment type="caution">
    <text evidence="1">The sequence shown here is derived from an EMBL/GenBank/DDBJ whole genome shotgun (WGS) entry which is preliminary data.</text>
</comment>
<keyword evidence="1" id="KW-0808">Transferase</keyword>
<dbReference type="AlphaFoldDB" id="A0A1X0U2L2"/>
<evidence type="ECO:0000313" key="2">
    <source>
        <dbReference type="Proteomes" id="UP000192671"/>
    </source>
</evidence>
<keyword evidence="1" id="KW-0418">Kinase</keyword>
<protein>
    <submittedName>
        <fullName evidence="1">Histidine kinase</fullName>
    </submittedName>
</protein>
<gene>
    <name evidence="1" type="ORF">A3835_04590</name>
</gene>
<organism evidence="1 2">
    <name type="scientific">Campylobacter concisus</name>
    <dbReference type="NCBI Taxonomy" id="199"/>
    <lineage>
        <taxon>Bacteria</taxon>
        <taxon>Pseudomonadati</taxon>
        <taxon>Campylobacterota</taxon>
        <taxon>Epsilonproteobacteria</taxon>
        <taxon>Campylobacterales</taxon>
        <taxon>Campylobacteraceae</taxon>
        <taxon>Campylobacter</taxon>
    </lineage>
</organism>
<accession>A0A1X0U2L2</accession>
<evidence type="ECO:0000313" key="1">
    <source>
        <dbReference type="EMBL" id="ORI07780.1"/>
    </source>
</evidence>
<name>A0A1X0U2L2_9BACT</name>
<dbReference type="EMBL" id="LVWL01000019">
    <property type="protein sequence ID" value="ORI07780.1"/>
    <property type="molecule type" value="Genomic_DNA"/>
</dbReference>
<dbReference type="GO" id="GO:0016301">
    <property type="term" value="F:kinase activity"/>
    <property type="evidence" value="ECO:0007669"/>
    <property type="project" value="UniProtKB-KW"/>
</dbReference>
<proteinExistence type="predicted"/>